<dbReference type="PANTHER" id="PTHR42794:SF2">
    <property type="entry name" value="ABC TRANSPORTER ATP-BINDING PROTEIN"/>
    <property type="match status" value="1"/>
</dbReference>
<evidence type="ECO:0000259" key="3">
    <source>
        <dbReference type="PROSITE" id="PS50893"/>
    </source>
</evidence>
<dbReference type="PANTHER" id="PTHR42794">
    <property type="entry name" value="HEMIN IMPORT ATP-BINDING PROTEIN HMUV"/>
    <property type="match status" value="1"/>
</dbReference>
<dbReference type="KEGG" id="nml:Namu_5233"/>
<dbReference type="InParanoid" id="C8XCA5"/>
<dbReference type="Pfam" id="PF00005">
    <property type="entry name" value="ABC_tran"/>
    <property type="match status" value="1"/>
</dbReference>
<reference evidence="4 5" key="2">
    <citation type="journal article" date="2010" name="Stand. Genomic Sci.">
        <title>Complete genome sequence of Nakamurella multipartita type strain (Y-104).</title>
        <authorList>
            <person name="Tice H."/>
            <person name="Mayilraj S."/>
            <person name="Sims D."/>
            <person name="Lapidus A."/>
            <person name="Nolan M."/>
            <person name="Lucas S."/>
            <person name="Glavina Del Rio T."/>
            <person name="Copeland A."/>
            <person name="Cheng J.F."/>
            <person name="Meincke L."/>
            <person name="Bruce D."/>
            <person name="Goodwin L."/>
            <person name="Pitluck S."/>
            <person name="Ivanova N."/>
            <person name="Mavromatis K."/>
            <person name="Ovchinnikova G."/>
            <person name="Pati A."/>
            <person name="Chen A."/>
            <person name="Palaniappan K."/>
            <person name="Land M."/>
            <person name="Hauser L."/>
            <person name="Chang Y.J."/>
            <person name="Jeffries C.D."/>
            <person name="Detter J.C."/>
            <person name="Brettin T."/>
            <person name="Rohde M."/>
            <person name="Goker M."/>
            <person name="Bristow J."/>
            <person name="Eisen J.A."/>
            <person name="Markowitz V."/>
            <person name="Hugenholtz P."/>
            <person name="Kyrpides N.C."/>
            <person name="Klenk H.P."/>
            <person name="Chen F."/>
        </authorList>
    </citation>
    <scope>NUCLEOTIDE SEQUENCE [LARGE SCALE GENOMIC DNA]</scope>
    <source>
        <strain evidence="5">ATCC 700099 / DSM 44233 / CIP 104796 / JCM 9543 / NBRC 105858 / Y-104</strain>
    </source>
</reference>
<evidence type="ECO:0000313" key="5">
    <source>
        <dbReference type="Proteomes" id="UP000002218"/>
    </source>
</evidence>
<dbReference type="EMBL" id="CP001737">
    <property type="protein sequence ID" value="ACV81499.1"/>
    <property type="molecule type" value="Genomic_DNA"/>
</dbReference>
<keyword evidence="1" id="KW-0547">Nucleotide-binding</keyword>
<gene>
    <name evidence="4" type="ordered locus">Namu_5233</name>
</gene>
<evidence type="ECO:0000256" key="2">
    <source>
        <dbReference type="ARBA" id="ARBA00022840"/>
    </source>
</evidence>
<evidence type="ECO:0000256" key="1">
    <source>
        <dbReference type="ARBA" id="ARBA00022741"/>
    </source>
</evidence>
<reference evidence="5" key="1">
    <citation type="submission" date="2009-09" db="EMBL/GenBank/DDBJ databases">
        <title>The complete genome of Nakamurella multipartita DSM 44233.</title>
        <authorList>
            <consortium name="US DOE Joint Genome Institute (JGI-PGF)"/>
            <person name="Lucas S."/>
            <person name="Copeland A."/>
            <person name="Lapidus A."/>
            <person name="Glavina del Rio T."/>
            <person name="Dalin E."/>
            <person name="Tice H."/>
            <person name="Bruce D."/>
            <person name="Goodwin L."/>
            <person name="Pitluck S."/>
            <person name="Kyrpides N."/>
            <person name="Mavromatis K."/>
            <person name="Ivanova N."/>
            <person name="Ovchinnikova G."/>
            <person name="Sims D."/>
            <person name="Meincke L."/>
            <person name="Brettin T."/>
            <person name="Detter J.C."/>
            <person name="Han C."/>
            <person name="Larimer F."/>
            <person name="Land M."/>
            <person name="Hauser L."/>
            <person name="Markowitz V."/>
            <person name="Cheng J.-F."/>
            <person name="Hugenholtz P."/>
            <person name="Woyke T."/>
            <person name="Wu D."/>
            <person name="Klenk H.-P."/>
            <person name="Eisen J.A."/>
        </authorList>
    </citation>
    <scope>NUCLEOTIDE SEQUENCE [LARGE SCALE GENOMIC DNA]</scope>
    <source>
        <strain evidence="5">ATCC 700099 / DSM 44233 / CIP 104796 / JCM 9543 / NBRC 105858 / Y-104</strain>
    </source>
</reference>
<dbReference type="GO" id="GO:0016887">
    <property type="term" value="F:ATP hydrolysis activity"/>
    <property type="evidence" value="ECO:0007669"/>
    <property type="project" value="InterPro"/>
</dbReference>
<evidence type="ECO:0000313" key="4">
    <source>
        <dbReference type="EMBL" id="ACV81499.1"/>
    </source>
</evidence>
<dbReference type="SUPFAM" id="SSF52540">
    <property type="entry name" value="P-loop containing nucleoside triphosphate hydrolases"/>
    <property type="match status" value="1"/>
</dbReference>
<dbReference type="InterPro" id="IPR027417">
    <property type="entry name" value="P-loop_NTPase"/>
</dbReference>
<keyword evidence="5" id="KW-1185">Reference proteome</keyword>
<dbReference type="AlphaFoldDB" id="C8XCA5"/>
<feature type="domain" description="ABC transporter" evidence="3">
    <location>
        <begin position="9"/>
        <end position="251"/>
    </location>
</feature>
<dbReference type="RefSeq" id="WP_015750304.1">
    <property type="nucleotide sequence ID" value="NC_013235.1"/>
</dbReference>
<dbReference type="Gene3D" id="3.40.50.300">
    <property type="entry name" value="P-loop containing nucleotide triphosphate hydrolases"/>
    <property type="match status" value="1"/>
</dbReference>
<sequence length="268" mass="28306">MTGRADLVVERLTVGYPQRRRFARSDRVVLGPVSVRAAAGRITLLLGPNGAGKSTLLRSIAGLQHPLGGQVTLGGADLHALDPRTRAARMAVVLTERFDPGLLRGEDVVALGRFPHRARSGSFTADDRRAVAEAFAAVHAQELADVLLAKMSDGQRQRIMIARALAQSPSLLLLDEPSAFLDAPARIELLAVLRRIAAERTIPVLASTHDVEAAVQLGQDGWLIGPGPQVTSGPVRELAAGGAIGAAFDTDQVLFDPSSGRFGLRGIS</sequence>
<dbReference type="STRING" id="479431.Namu_5233"/>
<accession>C8XCA5</accession>
<dbReference type="Proteomes" id="UP000002218">
    <property type="component" value="Chromosome"/>
</dbReference>
<dbReference type="InterPro" id="IPR003593">
    <property type="entry name" value="AAA+_ATPase"/>
</dbReference>
<dbReference type="eggNOG" id="COG1120">
    <property type="taxonomic scope" value="Bacteria"/>
</dbReference>
<proteinExistence type="predicted"/>
<keyword evidence="2" id="KW-0067">ATP-binding</keyword>
<dbReference type="SMART" id="SM00382">
    <property type="entry name" value="AAA"/>
    <property type="match status" value="1"/>
</dbReference>
<dbReference type="GO" id="GO:0005524">
    <property type="term" value="F:ATP binding"/>
    <property type="evidence" value="ECO:0007669"/>
    <property type="project" value="UniProtKB-KW"/>
</dbReference>
<organism evidence="4 5">
    <name type="scientific">Nakamurella multipartita (strain ATCC 700099 / DSM 44233 / CIP 104796 / JCM 9543 / NBRC 105858 / Y-104)</name>
    <name type="common">Microsphaera multipartita</name>
    <dbReference type="NCBI Taxonomy" id="479431"/>
    <lineage>
        <taxon>Bacteria</taxon>
        <taxon>Bacillati</taxon>
        <taxon>Actinomycetota</taxon>
        <taxon>Actinomycetes</taxon>
        <taxon>Nakamurellales</taxon>
        <taxon>Nakamurellaceae</taxon>
        <taxon>Nakamurella</taxon>
    </lineage>
</organism>
<dbReference type="PROSITE" id="PS50893">
    <property type="entry name" value="ABC_TRANSPORTER_2"/>
    <property type="match status" value="1"/>
</dbReference>
<dbReference type="InterPro" id="IPR003439">
    <property type="entry name" value="ABC_transporter-like_ATP-bd"/>
</dbReference>
<name>C8XCA5_NAKMY</name>
<protein>
    <submittedName>
        <fullName evidence="4">ABC transporter related</fullName>
    </submittedName>
</protein>
<dbReference type="HOGENOM" id="CLU_000604_1_11_11"/>